<sequence>MQWLEKFIDNLANLLKEPPYLVFLFIGAVLVFVSILTNRYFEQVWLFFLYSIIGTIWRYIEKDVYKNVFTTDKQKAIVISIYHLGNIVLFFFLLNYLNLI</sequence>
<keyword evidence="1" id="KW-0472">Membrane</keyword>
<evidence type="ECO:0000256" key="1">
    <source>
        <dbReference type="SAM" id="Phobius"/>
    </source>
</evidence>
<organism evidence="2 3">
    <name type="scientific">Candidatus Nealsonbacteria bacterium CG_4_9_14_3_um_filter_37_29</name>
    <dbReference type="NCBI Taxonomy" id="1974696"/>
    <lineage>
        <taxon>Bacteria</taxon>
        <taxon>Candidatus Nealsoniibacteriota</taxon>
    </lineage>
</organism>
<dbReference type="EMBL" id="PFVS01000067">
    <property type="protein sequence ID" value="PJA83121.1"/>
    <property type="molecule type" value="Genomic_DNA"/>
</dbReference>
<evidence type="ECO:0000313" key="2">
    <source>
        <dbReference type="EMBL" id="PJA83121.1"/>
    </source>
</evidence>
<reference evidence="3" key="1">
    <citation type="submission" date="2017-09" db="EMBL/GenBank/DDBJ databases">
        <title>Depth-based differentiation of microbial function through sediment-hosted aquifers and enrichment of novel symbionts in the deep terrestrial subsurface.</title>
        <authorList>
            <person name="Probst A.J."/>
            <person name="Ladd B."/>
            <person name="Jarett J.K."/>
            <person name="Geller-Mcgrath D.E."/>
            <person name="Sieber C.M.K."/>
            <person name="Emerson J.B."/>
            <person name="Anantharaman K."/>
            <person name="Thomas B.C."/>
            <person name="Malmstrom R."/>
            <person name="Stieglmeier M."/>
            <person name="Klingl A."/>
            <person name="Woyke T."/>
            <person name="Ryan C.M."/>
            <person name="Banfield J.F."/>
        </authorList>
    </citation>
    <scope>NUCLEOTIDE SEQUENCE [LARGE SCALE GENOMIC DNA]</scope>
</reference>
<dbReference type="Proteomes" id="UP000230178">
    <property type="component" value="Unassembled WGS sequence"/>
</dbReference>
<dbReference type="AlphaFoldDB" id="A0A2M7Z384"/>
<evidence type="ECO:0000313" key="3">
    <source>
        <dbReference type="Proteomes" id="UP000230178"/>
    </source>
</evidence>
<keyword evidence="1" id="KW-0812">Transmembrane</keyword>
<comment type="caution">
    <text evidence="2">The sequence shown here is derived from an EMBL/GenBank/DDBJ whole genome shotgun (WGS) entry which is preliminary data.</text>
</comment>
<protein>
    <submittedName>
        <fullName evidence="2">Uncharacterized protein</fullName>
    </submittedName>
</protein>
<feature type="transmembrane region" description="Helical" evidence="1">
    <location>
        <begin position="44"/>
        <end position="60"/>
    </location>
</feature>
<proteinExistence type="predicted"/>
<feature type="transmembrane region" description="Helical" evidence="1">
    <location>
        <begin position="80"/>
        <end position="99"/>
    </location>
</feature>
<keyword evidence="1" id="KW-1133">Transmembrane helix</keyword>
<name>A0A2M7Z384_9BACT</name>
<accession>A0A2M7Z384</accession>
<gene>
    <name evidence="2" type="ORF">CO146_01740</name>
</gene>
<feature type="transmembrane region" description="Helical" evidence="1">
    <location>
        <begin position="20"/>
        <end position="37"/>
    </location>
</feature>